<organism evidence="14 15">
    <name type="scientific">Burkholderia cepacia</name>
    <name type="common">Pseudomonas cepacia</name>
    <dbReference type="NCBI Taxonomy" id="292"/>
    <lineage>
        <taxon>Bacteria</taxon>
        <taxon>Pseudomonadati</taxon>
        <taxon>Pseudomonadota</taxon>
        <taxon>Betaproteobacteria</taxon>
        <taxon>Burkholderiales</taxon>
        <taxon>Burkholderiaceae</taxon>
        <taxon>Burkholderia</taxon>
        <taxon>Burkholderia cepacia complex</taxon>
    </lineage>
</organism>
<evidence type="ECO:0000256" key="2">
    <source>
        <dbReference type="ARBA" id="ARBA00022448"/>
    </source>
</evidence>
<name>A0A0J5XEP7_BURCE</name>
<keyword evidence="2 11" id="KW-0813">Transport</keyword>
<evidence type="ECO:0000256" key="1">
    <source>
        <dbReference type="ARBA" id="ARBA00004202"/>
    </source>
</evidence>
<dbReference type="EMBL" id="LDWR01000011">
    <property type="protein sequence ID" value="KML61272.1"/>
    <property type="molecule type" value="Genomic_DNA"/>
</dbReference>
<dbReference type="FunFam" id="3.40.50.300:FF:000127">
    <property type="entry name" value="Ribose import ATP-binding protein RbsA"/>
    <property type="match status" value="1"/>
</dbReference>
<evidence type="ECO:0000256" key="3">
    <source>
        <dbReference type="ARBA" id="ARBA00022475"/>
    </source>
</evidence>
<feature type="domain" description="ABC transporter" evidence="13">
    <location>
        <begin position="288"/>
        <end position="527"/>
    </location>
</feature>
<dbReference type="InterPro" id="IPR003439">
    <property type="entry name" value="ABC_transporter-like_ATP-bd"/>
</dbReference>
<evidence type="ECO:0000256" key="11">
    <source>
        <dbReference type="RuleBase" id="RU367029"/>
    </source>
</evidence>
<evidence type="ECO:0000259" key="13">
    <source>
        <dbReference type="PROSITE" id="PS50893"/>
    </source>
</evidence>
<keyword evidence="9 11" id="KW-1278">Translocase</keyword>
<dbReference type="Pfam" id="PF00005">
    <property type="entry name" value="ABC_tran"/>
    <property type="match status" value="2"/>
</dbReference>
<dbReference type="SUPFAM" id="SSF52540">
    <property type="entry name" value="P-loop containing nucleoside triphosphate hydrolases"/>
    <property type="match status" value="2"/>
</dbReference>
<comment type="catalytic activity">
    <reaction evidence="11">
        <text>D-galactose(out) + ATP + H2O = D-galactose(in) + ADP + phosphate + H(+)</text>
        <dbReference type="Rhea" id="RHEA:60156"/>
        <dbReference type="ChEBI" id="CHEBI:4139"/>
        <dbReference type="ChEBI" id="CHEBI:15377"/>
        <dbReference type="ChEBI" id="CHEBI:15378"/>
        <dbReference type="ChEBI" id="CHEBI:30616"/>
        <dbReference type="ChEBI" id="CHEBI:43474"/>
        <dbReference type="ChEBI" id="CHEBI:456216"/>
        <dbReference type="EC" id="7.5.2.11"/>
    </reaction>
</comment>
<keyword evidence="4 11" id="KW-0997">Cell inner membrane</keyword>
<dbReference type="GO" id="GO:0005524">
    <property type="term" value="F:ATP binding"/>
    <property type="evidence" value="ECO:0007669"/>
    <property type="project" value="UniProtKB-UniRule"/>
</dbReference>
<evidence type="ECO:0000256" key="5">
    <source>
        <dbReference type="ARBA" id="ARBA00022597"/>
    </source>
</evidence>
<dbReference type="Gene3D" id="3.40.50.300">
    <property type="entry name" value="P-loop containing nucleotide triphosphate hydrolases"/>
    <property type="match status" value="2"/>
</dbReference>
<protein>
    <recommendedName>
        <fullName evidence="11">Ribose/galactose/methyl galactoside import ATP-binding protein</fullName>
        <ecNumber evidence="11">7.5.2.11</ecNumber>
    </recommendedName>
</protein>
<evidence type="ECO:0000256" key="7">
    <source>
        <dbReference type="ARBA" id="ARBA00022741"/>
    </source>
</evidence>
<dbReference type="PROSITE" id="PS00211">
    <property type="entry name" value="ABC_TRANSPORTER_1"/>
    <property type="match status" value="1"/>
</dbReference>
<keyword evidence="8 11" id="KW-0067">ATP-binding</keyword>
<proteinExistence type="inferred from homology"/>
<keyword evidence="3" id="KW-1003">Cell membrane</keyword>
<keyword evidence="7 11" id="KW-0547">Nucleotide-binding</keyword>
<keyword evidence="6" id="KW-0677">Repeat</keyword>
<comment type="subcellular location">
    <subcellularLocation>
        <location evidence="11">Cell inner membrane</location>
        <topology evidence="11">Peripheral membrane protein</topology>
    </subcellularLocation>
    <subcellularLocation>
        <location evidence="1">Cell membrane</location>
        <topology evidence="1">Peripheral membrane protein</topology>
    </subcellularLocation>
</comment>
<sequence length="531" mass="57985">MFTARIARPMAGGDAPASSSGGSPGASGSSGSPASSTADCVLEVRGVGKSFPGVVALDGVQFRVRRGTVHALMGENGAGKSTLMKIIAGVYTPDQGEILINGEPVVLNGPLDALNRGIAMIHQELNLMPYMTVAENIWIRREPKNRFGLIDHAELRRRTAALFERLSIDIDPETDVRTLTVASRQMVEIAKAVSFDSDVLIMDEPTSALTDKEVTHLFRIIRQLREQGKGIVYITHKMNELFEIADEFSVFRDGKYIGTHASTDVTRDDIIRMMVGREITQMFPKEEVPIGDVVLSVKNLGVDGVFRDVSFELRAGEILGVAGLVGSGRSNVAEALFGVVPATTGEIRIDGKPVRIATPAQAMKHGMAFLTEDRKDTGCFLNLDLLANMEAAVLSNRYVKFNFVRQAQLKRDCEEMSRTLRVKTPGLHEEIQNLSGGNQQKVLIGRWLLTQPRILILDEPTRGIDVGAKAEIHRLVSALAGKGVAVLMISSEMPEVLGMSDRIMVMHEGRMTGIVERKDADQVRIMDLASR</sequence>
<dbReference type="Proteomes" id="UP000036338">
    <property type="component" value="Unassembled WGS sequence"/>
</dbReference>
<dbReference type="InterPro" id="IPR050107">
    <property type="entry name" value="ABC_carbohydrate_import_ATPase"/>
</dbReference>
<evidence type="ECO:0000256" key="8">
    <source>
        <dbReference type="ARBA" id="ARBA00022840"/>
    </source>
</evidence>
<comment type="function">
    <text evidence="11">Part of an ABC transporter complex involved in carbohydrate import. Could be involved in ribose, galactose and/or methyl galactoside import. Responsible for energy coupling to the transport system.</text>
</comment>
<evidence type="ECO:0000256" key="4">
    <source>
        <dbReference type="ARBA" id="ARBA00022519"/>
    </source>
</evidence>
<dbReference type="PANTHER" id="PTHR43790:SF7">
    <property type="entry name" value="GALACTOSE_METHYL GALACTOSIDE IMPORT ATP-BINDING PROTEIN MGLA"/>
    <property type="match status" value="1"/>
</dbReference>
<evidence type="ECO:0000256" key="12">
    <source>
        <dbReference type="SAM" id="MobiDB-lite"/>
    </source>
</evidence>
<dbReference type="EC" id="7.5.2.11" evidence="11"/>
<dbReference type="InterPro" id="IPR003593">
    <property type="entry name" value="AAA+_ATPase"/>
</dbReference>
<reference evidence="14 15" key="1">
    <citation type="submission" date="2015-05" db="EMBL/GenBank/DDBJ databases">
        <title>Draft genome of Burkholderia cepacia LK29.</title>
        <authorList>
            <person name="Chan X.Y."/>
        </authorList>
    </citation>
    <scope>NUCLEOTIDE SEQUENCE [LARGE SCALE GENOMIC DNA]</scope>
    <source>
        <strain evidence="14 15">LK29</strain>
    </source>
</reference>
<evidence type="ECO:0000256" key="9">
    <source>
        <dbReference type="ARBA" id="ARBA00022967"/>
    </source>
</evidence>
<dbReference type="AlphaFoldDB" id="A0A0J5XEP7"/>
<evidence type="ECO:0000256" key="6">
    <source>
        <dbReference type="ARBA" id="ARBA00022737"/>
    </source>
</evidence>
<evidence type="ECO:0000313" key="15">
    <source>
        <dbReference type="Proteomes" id="UP000036338"/>
    </source>
</evidence>
<feature type="compositionally biased region" description="Low complexity" evidence="12">
    <location>
        <begin position="11"/>
        <end position="35"/>
    </location>
</feature>
<comment type="caution">
    <text evidence="14">The sequence shown here is derived from an EMBL/GenBank/DDBJ whole genome shotgun (WGS) entry which is preliminary data.</text>
</comment>
<dbReference type="InterPro" id="IPR017871">
    <property type="entry name" value="ABC_transporter-like_CS"/>
</dbReference>
<feature type="domain" description="ABC transporter" evidence="13">
    <location>
        <begin position="42"/>
        <end position="278"/>
    </location>
</feature>
<dbReference type="RefSeq" id="WP_048244137.1">
    <property type="nucleotide sequence ID" value="NZ_LDWR01000011.1"/>
</dbReference>
<evidence type="ECO:0000256" key="10">
    <source>
        <dbReference type="ARBA" id="ARBA00023136"/>
    </source>
</evidence>
<dbReference type="PATRIC" id="fig|292.27.peg.622"/>
<feature type="region of interest" description="Disordered" evidence="12">
    <location>
        <begin position="7"/>
        <end position="35"/>
    </location>
</feature>
<comment type="similarity">
    <text evidence="11">Belongs to the ABC transporter superfamily.</text>
</comment>
<dbReference type="GO" id="GO:0005886">
    <property type="term" value="C:plasma membrane"/>
    <property type="evidence" value="ECO:0007669"/>
    <property type="project" value="UniProtKB-SubCell"/>
</dbReference>
<keyword evidence="10 11" id="KW-0472">Membrane</keyword>
<dbReference type="GO" id="GO:0016887">
    <property type="term" value="F:ATP hydrolysis activity"/>
    <property type="evidence" value="ECO:0007669"/>
    <property type="project" value="InterPro"/>
</dbReference>
<gene>
    <name evidence="14" type="ORF">VL15_06550</name>
</gene>
<dbReference type="GO" id="GO:0043211">
    <property type="term" value="F:ABC-type carbohydrate transporter activity"/>
    <property type="evidence" value="ECO:0007669"/>
    <property type="project" value="UniProtKB-UniRule"/>
</dbReference>
<accession>A0A0J5XEP7</accession>
<dbReference type="PROSITE" id="PS50893">
    <property type="entry name" value="ABC_TRANSPORTER_2"/>
    <property type="match status" value="2"/>
</dbReference>
<dbReference type="CDD" id="cd03216">
    <property type="entry name" value="ABC_Carb_Monos_I"/>
    <property type="match status" value="1"/>
</dbReference>
<dbReference type="InterPro" id="IPR027417">
    <property type="entry name" value="P-loop_NTPase"/>
</dbReference>
<keyword evidence="5 11" id="KW-0762">Sugar transport</keyword>
<dbReference type="CDD" id="cd03215">
    <property type="entry name" value="ABC_Carb_Monos_II"/>
    <property type="match status" value="1"/>
</dbReference>
<dbReference type="PANTHER" id="PTHR43790">
    <property type="entry name" value="CARBOHYDRATE TRANSPORT ATP-BINDING PROTEIN MG119-RELATED"/>
    <property type="match status" value="1"/>
</dbReference>
<dbReference type="SMART" id="SM00382">
    <property type="entry name" value="AAA"/>
    <property type="match status" value="2"/>
</dbReference>
<evidence type="ECO:0000313" key="14">
    <source>
        <dbReference type="EMBL" id="KML61272.1"/>
    </source>
</evidence>